<feature type="region of interest" description="Disordered" evidence="5">
    <location>
        <begin position="478"/>
        <end position="519"/>
    </location>
</feature>
<feature type="transmembrane region" description="Helical" evidence="6">
    <location>
        <begin position="333"/>
        <end position="350"/>
    </location>
</feature>
<dbReference type="PANTHER" id="PTHR23508">
    <property type="entry name" value="CARBOXYLIC ACID TRANSPORTER PROTEIN HOMOLOG"/>
    <property type="match status" value="1"/>
</dbReference>
<organism evidence="8 9">
    <name type="scientific">Pseudomicrostroma glucosiphilum</name>
    <dbReference type="NCBI Taxonomy" id="1684307"/>
    <lineage>
        <taxon>Eukaryota</taxon>
        <taxon>Fungi</taxon>
        <taxon>Dikarya</taxon>
        <taxon>Basidiomycota</taxon>
        <taxon>Ustilaginomycotina</taxon>
        <taxon>Exobasidiomycetes</taxon>
        <taxon>Microstromatales</taxon>
        <taxon>Microstromatales incertae sedis</taxon>
        <taxon>Pseudomicrostroma</taxon>
    </lineage>
</organism>
<feature type="transmembrane region" description="Helical" evidence="6">
    <location>
        <begin position="93"/>
        <end position="114"/>
    </location>
</feature>
<proteinExistence type="predicted"/>
<feature type="transmembrane region" description="Helical" evidence="6">
    <location>
        <begin position="126"/>
        <end position="142"/>
    </location>
</feature>
<dbReference type="GO" id="GO:0005886">
    <property type="term" value="C:plasma membrane"/>
    <property type="evidence" value="ECO:0007669"/>
    <property type="project" value="TreeGrafter"/>
</dbReference>
<dbReference type="InterPro" id="IPR036259">
    <property type="entry name" value="MFS_trans_sf"/>
</dbReference>
<dbReference type="RefSeq" id="XP_025347553.1">
    <property type="nucleotide sequence ID" value="XM_025494341.1"/>
</dbReference>
<feature type="transmembrane region" description="Helical" evidence="6">
    <location>
        <begin position="212"/>
        <end position="231"/>
    </location>
</feature>
<dbReference type="PROSITE" id="PS50850">
    <property type="entry name" value="MFS"/>
    <property type="match status" value="1"/>
</dbReference>
<comment type="subcellular location">
    <subcellularLocation>
        <location evidence="1">Membrane</location>
        <topology evidence="1">Multi-pass membrane protein</topology>
    </subcellularLocation>
</comment>
<dbReference type="SUPFAM" id="SSF103473">
    <property type="entry name" value="MFS general substrate transporter"/>
    <property type="match status" value="1"/>
</dbReference>
<feature type="transmembrane region" description="Helical" evidence="6">
    <location>
        <begin position="262"/>
        <end position="281"/>
    </location>
</feature>
<feature type="transmembrane region" description="Helical" evidence="6">
    <location>
        <begin position="52"/>
        <end position="73"/>
    </location>
</feature>
<feature type="transmembrane region" description="Helical" evidence="6">
    <location>
        <begin position="148"/>
        <end position="170"/>
    </location>
</feature>
<evidence type="ECO:0000256" key="4">
    <source>
        <dbReference type="ARBA" id="ARBA00023136"/>
    </source>
</evidence>
<gene>
    <name evidence="8" type="ORF">BCV69DRAFT_299523</name>
</gene>
<dbReference type="Proteomes" id="UP000245942">
    <property type="component" value="Unassembled WGS sequence"/>
</dbReference>
<keyword evidence="3 6" id="KW-1133">Transmembrane helix</keyword>
<sequence length="519" mass="55613">MGMIKDAQVSVRDLFRWRQRTVTVDEQGNEHVTFETPSTPPNPIRLLRSISMLGWGAYLIGFFCWTADAFDFHALSIQTVKLSQHFGISRTEISTAVTLTLLLRSVGAAIFGIFSDYFGRKYPLTVNMWILGALQVGSIYAPSWNTFLAIRALFGLGMGGVYGAAAGMALENIPVEARGLMSGIFQQGYSFGYVLAACTNLGVGGATSSWPIMFWVGAAMSFAAGFARLIFPESKQFIEARQNSKGSSTAQFAKNFGKMLKLEWKVCVYSIILMSWFNWFSHTSQDSYTTFMLVGKELNNAAASRASILMKTGAVVGGTFVGYFSQWLGRRRAMIIACFMVCCLIPAWILPETESGLEGGGFMLQFFVQGAWGVVPVYLSEISPPAFRAIFVGLTYQLGNAISAPSTQIINALSDSHTIRNHTGRVVAAYGPVMGIATAIIAVGLALTAAVGPEKKGASFESAAAATTAEAVTDISAAAAPSKAHQSSSVGQATSEEDLAGKKGANGDSHAVLTKTEYA</sequence>
<dbReference type="Pfam" id="PF07690">
    <property type="entry name" value="MFS_1"/>
    <property type="match status" value="1"/>
</dbReference>
<feature type="transmembrane region" description="Helical" evidence="6">
    <location>
        <begin position="190"/>
        <end position="206"/>
    </location>
</feature>
<evidence type="ECO:0000256" key="2">
    <source>
        <dbReference type="ARBA" id="ARBA00022692"/>
    </source>
</evidence>
<dbReference type="STRING" id="1684307.A0A316U7Q8"/>
<evidence type="ECO:0000313" key="8">
    <source>
        <dbReference type="EMBL" id="PWN20393.1"/>
    </source>
</evidence>
<reference evidence="8 9" key="1">
    <citation type="journal article" date="2018" name="Mol. Biol. Evol.">
        <title>Broad Genomic Sampling Reveals a Smut Pathogenic Ancestry of the Fungal Clade Ustilaginomycotina.</title>
        <authorList>
            <person name="Kijpornyongpan T."/>
            <person name="Mondo S.J."/>
            <person name="Barry K."/>
            <person name="Sandor L."/>
            <person name="Lee J."/>
            <person name="Lipzen A."/>
            <person name="Pangilinan J."/>
            <person name="LaButti K."/>
            <person name="Hainaut M."/>
            <person name="Henrissat B."/>
            <person name="Grigoriev I.V."/>
            <person name="Spatafora J.W."/>
            <person name="Aime M.C."/>
        </authorList>
    </citation>
    <scope>NUCLEOTIDE SEQUENCE [LARGE SCALE GENOMIC DNA]</scope>
    <source>
        <strain evidence="8 9">MCA 4718</strain>
    </source>
</reference>
<dbReference type="CDD" id="cd17316">
    <property type="entry name" value="MFS_SV2_like"/>
    <property type="match status" value="1"/>
</dbReference>
<feature type="compositionally biased region" description="Polar residues" evidence="5">
    <location>
        <begin position="484"/>
        <end position="494"/>
    </location>
</feature>
<keyword evidence="9" id="KW-1185">Reference proteome</keyword>
<evidence type="ECO:0000259" key="7">
    <source>
        <dbReference type="PROSITE" id="PS50850"/>
    </source>
</evidence>
<dbReference type="Gene3D" id="1.20.1250.20">
    <property type="entry name" value="MFS general substrate transporter like domains"/>
    <property type="match status" value="1"/>
</dbReference>
<dbReference type="InterPro" id="IPR020846">
    <property type="entry name" value="MFS_dom"/>
</dbReference>
<protein>
    <submittedName>
        <fullName evidence="8">Putative carboxylic acid transport protein JEN1</fullName>
    </submittedName>
</protein>
<dbReference type="GO" id="GO:0046943">
    <property type="term" value="F:carboxylic acid transmembrane transporter activity"/>
    <property type="evidence" value="ECO:0007669"/>
    <property type="project" value="TreeGrafter"/>
</dbReference>
<dbReference type="AlphaFoldDB" id="A0A316U7Q8"/>
<evidence type="ECO:0000313" key="9">
    <source>
        <dbReference type="Proteomes" id="UP000245942"/>
    </source>
</evidence>
<accession>A0A316U7Q8</accession>
<name>A0A316U7Q8_9BASI</name>
<dbReference type="GeneID" id="37016075"/>
<feature type="transmembrane region" description="Helical" evidence="6">
    <location>
        <begin position="301"/>
        <end position="321"/>
    </location>
</feature>
<evidence type="ECO:0000256" key="3">
    <source>
        <dbReference type="ARBA" id="ARBA00022989"/>
    </source>
</evidence>
<dbReference type="EMBL" id="KZ819328">
    <property type="protein sequence ID" value="PWN20393.1"/>
    <property type="molecule type" value="Genomic_DNA"/>
</dbReference>
<keyword evidence="2 6" id="KW-0812">Transmembrane</keyword>
<evidence type="ECO:0000256" key="6">
    <source>
        <dbReference type="SAM" id="Phobius"/>
    </source>
</evidence>
<evidence type="ECO:0000256" key="5">
    <source>
        <dbReference type="SAM" id="MobiDB-lite"/>
    </source>
</evidence>
<dbReference type="OrthoDB" id="5296287at2759"/>
<keyword evidence="4 6" id="KW-0472">Membrane</keyword>
<evidence type="ECO:0000256" key="1">
    <source>
        <dbReference type="ARBA" id="ARBA00004141"/>
    </source>
</evidence>
<feature type="transmembrane region" description="Helical" evidence="6">
    <location>
        <begin position="427"/>
        <end position="451"/>
    </location>
</feature>
<feature type="domain" description="Major facilitator superfamily (MFS) profile" evidence="7">
    <location>
        <begin position="57"/>
        <end position="456"/>
    </location>
</feature>
<dbReference type="PANTHER" id="PTHR23508:SF9">
    <property type="entry name" value="CARBOXYLIC ACID TRANSPORT PROTEIN (AFU_ORTHOLOGUE AFUA_2G09450)"/>
    <property type="match status" value="1"/>
</dbReference>
<dbReference type="InterPro" id="IPR011701">
    <property type="entry name" value="MFS"/>
</dbReference>